<organism evidence="5 6">
    <name type="scientific">Granulicatella elegans ATCC 700633</name>
    <dbReference type="NCBI Taxonomy" id="626369"/>
    <lineage>
        <taxon>Bacteria</taxon>
        <taxon>Bacillati</taxon>
        <taxon>Bacillota</taxon>
        <taxon>Bacilli</taxon>
        <taxon>Lactobacillales</taxon>
        <taxon>Carnobacteriaceae</taxon>
        <taxon>Granulicatella</taxon>
    </lineage>
</organism>
<comment type="similarity">
    <text evidence="1">Belongs to the glycosyl hydrolase 73 family.</text>
</comment>
<keyword evidence="3" id="KW-0472">Membrane</keyword>
<protein>
    <recommendedName>
        <fullName evidence="4">Mannosyl-glycoprotein endo-beta-N-acetylglucosamidase-like domain-containing protein</fullName>
    </recommendedName>
</protein>
<dbReference type="Gene3D" id="1.10.530.10">
    <property type="match status" value="1"/>
</dbReference>
<evidence type="ECO:0000313" key="6">
    <source>
        <dbReference type="Proteomes" id="UP000002939"/>
    </source>
</evidence>
<evidence type="ECO:0000256" key="2">
    <source>
        <dbReference type="ARBA" id="ARBA00022801"/>
    </source>
</evidence>
<dbReference type="HOGENOM" id="CLU_013771_0_0_9"/>
<dbReference type="PRINTS" id="PR01002">
    <property type="entry name" value="FLGFLGJ"/>
</dbReference>
<evidence type="ECO:0000313" key="5">
    <source>
        <dbReference type="EMBL" id="EEW92515.2"/>
    </source>
</evidence>
<dbReference type="STRING" id="626369.HMPREF0446_01360"/>
<dbReference type="SMART" id="SM00047">
    <property type="entry name" value="LYZ2"/>
    <property type="match status" value="1"/>
</dbReference>
<evidence type="ECO:0000256" key="3">
    <source>
        <dbReference type="SAM" id="Phobius"/>
    </source>
</evidence>
<feature type="domain" description="Mannosyl-glycoprotein endo-beta-N-acetylglucosamidase-like" evidence="4">
    <location>
        <begin position="70"/>
        <end position="227"/>
    </location>
</feature>
<dbReference type="Pfam" id="PF01832">
    <property type="entry name" value="Glucosaminidase"/>
    <property type="match status" value="1"/>
</dbReference>
<keyword evidence="3" id="KW-0812">Transmembrane</keyword>
<dbReference type="eggNOG" id="COG1705">
    <property type="taxonomic scope" value="Bacteria"/>
</dbReference>
<dbReference type="GO" id="GO:0004040">
    <property type="term" value="F:amidase activity"/>
    <property type="evidence" value="ECO:0007669"/>
    <property type="project" value="InterPro"/>
</dbReference>
<accession>D0BN25</accession>
<reference evidence="5" key="1">
    <citation type="submission" date="2009-09" db="EMBL/GenBank/DDBJ databases">
        <authorList>
            <consortium name="The Broad Institute Genome Sequencing Platform"/>
            <person name="Ward D."/>
            <person name="Feldgarden M."/>
            <person name="Earl A."/>
            <person name="Young S.K."/>
            <person name="Zeng Q."/>
            <person name="Koehrsen M."/>
            <person name="Alvarado L."/>
            <person name="Berlin A."/>
            <person name="Bochicchio J."/>
            <person name="Borenstein D."/>
            <person name="Chapman S.B."/>
            <person name="Chen Z."/>
            <person name="Engels R."/>
            <person name="Freedman E."/>
            <person name="Gellesch M."/>
            <person name="Goldberg J."/>
            <person name="Griggs A."/>
            <person name="Gujja S."/>
            <person name="Heilman E."/>
            <person name="Heiman D."/>
            <person name="Hepburn T."/>
            <person name="Howarth C."/>
            <person name="Jen D."/>
            <person name="Larson L."/>
            <person name="Lewis B."/>
            <person name="Mehta T."/>
            <person name="Park D."/>
            <person name="Pearson M."/>
            <person name="Roberts A."/>
            <person name="Saif S."/>
            <person name="Shea T."/>
            <person name="Shenoy N."/>
            <person name="Sisk P."/>
            <person name="Stolte C."/>
            <person name="Sykes S."/>
            <person name="Thomson T."/>
            <person name="Walk T."/>
            <person name="White J."/>
            <person name="Yandava C."/>
            <person name="Sibley C.D."/>
            <person name="Field T.R."/>
            <person name="Grinwis M."/>
            <person name="Eshaghurshan C.S."/>
            <person name="Surette M.G."/>
            <person name="Haas B."/>
            <person name="Nusbaum C."/>
            <person name="Birren B."/>
        </authorList>
    </citation>
    <scope>NUCLEOTIDE SEQUENCE [LARGE SCALE GENOMIC DNA]</scope>
    <source>
        <strain evidence="5">ATCC 700633</strain>
    </source>
</reference>
<feature type="transmembrane region" description="Helical" evidence="3">
    <location>
        <begin position="43"/>
        <end position="63"/>
    </location>
</feature>
<name>D0BN25_9LACT</name>
<dbReference type="InterPro" id="IPR002901">
    <property type="entry name" value="MGlyc_endo_b_GlcNAc-like_dom"/>
</dbReference>
<dbReference type="PANTHER" id="PTHR33308:SF10">
    <property type="entry name" value="EXO-GLUCOSAMINIDASE LYTG"/>
    <property type="match status" value="1"/>
</dbReference>
<comment type="caution">
    <text evidence="5">The sequence shown here is derived from an EMBL/GenBank/DDBJ whole genome shotgun (WGS) entry which is preliminary data.</text>
</comment>
<reference evidence="5" key="2">
    <citation type="submission" date="2011-10" db="EMBL/GenBank/DDBJ databases">
        <title>The Genome Sequence of Granulicatella elegans ATCC 700633.</title>
        <authorList>
            <consortium name="The Broad Institute Genome Sequencing Platform"/>
            <consortium name="The Broad Institute Genome Sequencing Center for Infectious Disease"/>
            <person name="Earl A."/>
            <person name="Ward D."/>
            <person name="Feldgarden M."/>
            <person name="Gevers D."/>
            <person name="Sibley C.D."/>
            <person name="Field T.R."/>
            <person name="Grinwis M."/>
            <person name="Eshaghurshan C.S."/>
            <person name="Surette M.G."/>
            <person name="Young S.K."/>
            <person name="Zeng Q."/>
            <person name="Gargeya S."/>
            <person name="Fitzgerald M."/>
            <person name="Haas B."/>
            <person name="Abouelleil A."/>
            <person name="Alvarado L."/>
            <person name="Arachchi H.M."/>
            <person name="Berlin A."/>
            <person name="Brown A."/>
            <person name="Chapman S.B."/>
            <person name="Chen Z."/>
            <person name="Dunbar C."/>
            <person name="Freedman E."/>
            <person name="Gearin G."/>
            <person name="Goldberg J."/>
            <person name="Griggs A."/>
            <person name="Gujja S."/>
            <person name="Heiman D."/>
            <person name="Howarth C."/>
            <person name="Larson L."/>
            <person name="Lui A."/>
            <person name="MacDonald P.J.P."/>
            <person name="Montmayeur A."/>
            <person name="Murphy C."/>
            <person name="Neiman D."/>
            <person name="Pearson M."/>
            <person name="Priest M."/>
            <person name="Roberts A."/>
            <person name="Saif S."/>
            <person name="Shea T."/>
            <person name="Shenoy N."/>
            <person name="Sisk P."/>
            <person name="Stolte C."/>
            <person name="Sykes S."/>
            <person name="Wortman J."/>
            <person name="Nusbaum C."/>
            <person name="Birren B."/>
        </authorList>
    </citation>
    <scope>NUCLEOTIDE SEQUENCE [LARGE SCALE GENOMIC DNA]</scope>
    <source>
        <strain evidence="5">ATCC 700633</strain>
    </source>
</reference>
<dbReference type="Gene3D" id="4.10.80.30">
    <property type="entry name" value="DNA polymerase, domain 6"/>
    <property type="match status" value="1"/>
</dbReference>
<keyword evidence="6" id="KW-1185">Reference proteome</keyword>
<gene>
    <name evidence="5" type="ORF">HMPREF0446_01360</name>
</gene>
<evidence type="ECO:0000259" key="4">
    <source>
        <dbReference type="SMART" id="SM00047"/>
    </source>
</evidence>
<keyword evidence="2" id="KW-0378">Hydrolase</keyword>
<evidence type="ECO:0000256" key="1">
    <source>
        <dbReference type="ARBA" id="ARBA00010266"/>
    </source>
</evidence>
<dbReference type="PANTHER" id="PTHR33308">
    <property type="entry name" value="PEPTIDOGLYCAN HYDROLASE FLGJ"/>
    <property type="match status" value="1"/>
</dbReference>
<proteinExistence type="inferred from homology"/>
<dbReference type="AlphaFoldDB" id="D0BN25"/>
<dbReference type="InterPro" id="IPR051056">
    <property type="entry name" value="Glycosyl_Hydrolase_73"/>
</dbReference>
<keyword evidence="3" id="KW-1133">Transmembrane helix</keyword>
<sequence length="236" mass="26689">MENSSVKLRFMIELEVCIESGVAVGRRKSIKWKSHMKLGVKRLTLGIVLVFVAICSVIIMGTLQFQETRQDPTEIAHQQFIQTLVPSSQKAYQLYKVLPSISLAQAILESDWGESGLSKDYYNLYGMKAGAAEPSVQLETSEFVNGQWITIMAPFRVYNSWAESVEAHAKLLTYGVDWNPKLYEPVLKAKNYKEAAHALQKAGYATDPTYAQKIITVIETYHLSQYDQLQEKSVKE</sequence>
<dbReference type="EMBL" id="ACRF02000003">
    <property type="protein sequence ID" value="EEW92515.2"/>
    <property type="molecule type" value="Genomic_DNA"/>
</dbReference>
<dbReference type="Proteomes" id="UP000002939">
    <property type="component" value="Unassembled WGS sequence"/>
</dbReference>